<dbReference type="GO" id="GO:0006487">
    <property type="term" value="P:protein N-linked glycosylation"/>
    <property type="evidence" value="ECO:0007669"/>
    <property type="project" value="TreeGrafter"/>
</dbReference>
<name>A0A9W8EFQ2_9FUNG</name>
<comment type="function">
    <text evidence="10">Mannosyltransferase that operates in the biosynthetic pathway of dolichol-linked oligosaccharides, the glycan precursors employed in protein asparagine (N)-glycosylation. The assembly of dolichol-linked oligosaccharides begins on the cytosolic side of the endoplasmic reticulum membrane and finishes in its lumen. The sequential addition of sugars to dolichol pyrophosphate produces dolichol-linked oligosaccharides containing fourteen sugars, including two GlcNAcs, nine mannoses and three glucoses. Once assembled, the oligosaccharide is transferred from the lipid to nascent proteins by oligosaccharyltransferases. In the lumen of the endoplasmic reticulum, adds the eighth mannose residue in an alpha-1,6 linkage onto Man(7)GlcNAc(2)-PP-dolichol to produce Man(8)GlcNAc(2)-PP-dolichol.</text>
</comment>
<feature type="non-terminal residue" evidence="13">
    <location>
        <position position="153"/>
    </location>
</feature>
<evidence type="ECO:0000256" key="9">
    <source>
        <dbReference type="ARBA" id="ARBA00023136"/>
    </source>
</evidence>
<comment type="similarity">
    <text evidence="3 12">Belongs to the glycosyltransferase 22 family.</text>
</comment>
<dbReference type="PANTHER" id="PTHR22760:SF1">
    <property type="entry name" value="DOL-P-MAN:MAN(7)GLCNAC(2)-PP-DOL ALPHA-1,6-MANNOSYLTRANSFERASE"/>
    <property type="match status" value="1"/>
</dbReference>
<evidence type="ECO:0000256" key="1">
    <source>
        <dbReference type="ARBA" id="ARBA00004477"/>
    </source>
</evidence>
<dbReference type="PANTHER" id="PTHR22760">
    <property type="entry name" value="GLYCOSYLTRANSFERASE"/>
    <property type="match status" value="1"/>
</dbReference>
<dbReference type="EC" id="2.4.1.-" evidence="12"/>
<evidence type="ECO:0000256" key="4">
    <source>
        <dbReference type="ARBA" id="ARBA00022676"/>
    </source>
</evidence>
<evidence type="ECO:0000256" key="11">
    <source>
        <dbReference type="ARBA" id="ARBA00048899"/>
    </source>
</evidence>
<dbReference type="GO" id="GO:0005789">
    <property type="term" value="C:endoplasmic reticulum membrane"/>
    <property type="evidence" value="ECO:0007669"/>
    <property type="project" value="UniProtKB-SubCell"/>
</dbReference>
<evidence type="ECO:0000256" key="5">
    <source>
        <dbReference type="ARBA" id="ARBA00022679"/>
    </source>
</evidence>
<comment type="subcellular location">
    <subcellularLocation>
        <location evidence="1 12">Endoplasmic reticulum membrane</location>
        <topology evidence="1 12">Multi-pass membrane protein</topology>
    </subcellularLocation>
</comment>
<proteinExistence type="inferred from homology"/>
<gene>
    <name evidence="13" type="primary">ECM39</name>
    <name evidence="13" type="ORF">H4R26_005595</name>
</gene>
<evidence type="ECO:0000256" key="10">
    <source>
        <dbReference type="ARBA" id="ARBA00044721"/>
    </source>
</evidence>
<keyword evidence="14" id="KW-1185">Reference proteome</keyword>
<organism evidence="13 14">
    <name type="scientific">Coemansia thaxteri</name>
    <dbReference type="NCBI Taxonomy" id="2663907"/>
    <lineage>
        <taxon>Eukaryota</taxon>
        <taxon>Fungi</taxon>
        <taxon>Fungi incertae sedis</taxon>
        <taxon>Zoopagomycota</taxon>
        <taxon>Kickxellomycotina</taxon>
        <taxon>Kickxellomycetes</taxon>
        <taxon>Kickxellales</taxon>
        <taxon>Kickxellaceae</taxon>
        <taxon>Coemansia</taxon>
    </lineage>
</organism>
<protein>
    <recommendedName>
        <fullName evidence="12">Mannosyltransferase</fullName>
        <ecNumber evidence="12">2.4.1.-</ecNumber>
    </recommendedName>
</protein>
<dbReference type="AlphaFoldDB" id="A0A9W8EFQ2"/>
<keyword evidence="4 12" id="KW-0328">Glycosyltransferase</keyword>
<dbReference type="OrthoDB" id="19039at2759"/>
<evidence type="ECO:0000313" key="14">
    <source>
        <dbReference type="Proteomes" id="UP001150907"/>
    </source>
</evidence>
<keyword evidence="8" id="KW-1133">Transmembrane helix</keyword>
<evidence type="ECO:0000256" key="3">
    <source>
        <dbReference type="ARBA" id="ARBA00007063"/>
    </source>
</evidence>
<dbReference type="EMBL" id="JANBQF010001086">
    <property type="protein sequence ID" value="KAJ1998071.1"/>
    <property type="molecule type" value="Genomic_DNA"/>
</dbReference>
<dbReference type="Proteomes" id="UP001150907">
    <property type="component" value="Unassembled WGS sequence"/>
</dbReference>
<reference evidence="13" key="1">
    <citation type="submission" date="2022-07" db="EMBL/GenBank/DDBJ databases">
        <title>Phylogenomic reconstructions and comparative analyses of Kickxellomycotina fungi.</title>
        <authorList>
            <person name="Reynolds N.K."/>
            <person name="Stajich J.E."/>
            <person name="Barry K."/>
            <person name="Grigoriev I.V."/>
            <person name="Crous P."/>
            <person name="Smith M.E."/>
        </authorList>
    </citation>
    <scope>NUCLEOTIDE SEQUENCE</scope>
    <source>
        <strain evidence="13">IMI 214461</strain>
    </source>
</reference>
<keyword evidence="7 12" id="KW-0256">Endoplasmic reticulum</keyword>
<dbReference type="GO" id="GO:0052917">
    <property type="term" value="F:dol-P-Man:Man(7)GlcNAc(2)-PP-Dol alpha-1,6-mannosyltransferase activity"/>
    <property type="evidence" value="ECO:0007669"/>
    <property type="project" value="UniProtKB-EC"/>
</dbReference>
<dbReference type="Pfam" id="PF03901">
    <property type="entry name" value="Glyco_transf_22"/>
    <property type="match status" value="1"/>
</dbReference>
<keyword evidence="9" id="KW-0472">Membrane</keyword>
<dbReference type="InterPro" id="IPR005599">
    <property type="entry name" value="GPI_mannosylTrfase"/>
</dbReference>
<evidence type="ECO:0000256" key="2">
    <source>
        <dbReference type="ARBA" id="ARBA00004922"/>
    </source>
</evidence>
<comment type="caution">
    <text evidence="13">The sequence shown here is derived from an EMBL/GenBank/DDBJ whole genome shotgun (WGS) entry which is preliminary data.</text>
</comment>
<evidence type="ECO:0000256" key="12">
    <source>
        <dbReference type="RuleBase" id="RU363075"/>
    </source>
</evidence>
<evidence type="ECO:0000256" key="6">
    <source>
        <dbReference type="ARBA" id="ARBA00022692"/>
    </source>
</evidence>
<comment type="catalytic activity">
    <reaction evidence="11">
        <text>an alpha-D-Man-(1-&gt;2)-alpha-D-Man-(1-&gt;2)-alpha-D-Man-(1-&gt;3)-[alpha-D-Man-(1-&gt;2)-alpha-D-Man-(1-&gt;3)-alpha-D-Man-(1-&gt;6)]-beta-D-Man-(1-&gt;4)-beta-D-GlcNAc-(1-&gt;4)-alpha-D-GlcNAc-diphospho-di-trans,poly-cis-dolichol + a di-trans,poly-cis-dolichyl beta-D-mannosyl phosphate = an alpha-D-Man-(1-&gt;2)-alpha-D-Man-(1-&gt;2)-alpha-D-Man-(1-&gt;3)-[alpha-D-Man-(1-&gt;2)-alpha-D-Man-(1-&gt;3)-[alpha-D-Man-(1-&gt;6)]-alpha-D-Man-(1-&gt;6)]-beta-D-Man-(1-&gt;4)-beta-D-GlcNAc-(1-&gt;4)-alpha-D-GlcNAc-diphospho-di-trans,poly-cis-dolichol + a di-trans,poly-cis-dolichyl phosphate + H(+)</text>
        <dbReference type="Rhea" id="RHEA:29535"/>
        <dbReference type="Rhea" id="RHEA-COMP:19498"/>
        <dbReference type="Rhea" id="RHEA-COMP:19501"/>
        <dbReference type="Rhea" id="RHEA-COMP:19518"/>
        <dbReference type="Rhea" id="RHEA-COMP:19519"/>
        <dbReference type="ChEBI" id="CHEBI:15378"/>
        <dbReference type="ChEBI" id="CHEBI:57683"/>
        <dbReference type="ChEBI" id="CHEBI:58211"/>
        <dbReference type="ChEBI" id="CHEBI:132517"/>
        <dbReference type="ChEBI" id="CHEBI:132519"/>
        <dbReference type="EC" id="2.4.1.260"/>
    </reaction>
    <physiologicalReaction direction="left-to-right" evidence="11">
        <dbReference type="Rhea" id="RHEA:29536"/>
    </physiologicalReaction>
</comment>
<keyword evidence="6" id="KW-0812">Transmembrane</keyword>
<comment type="pathway">
    <text evidence="2">Protein modification; protein glycosylation.</text>
</comment>
<evidence type="ECO:0000256" key="8">
    <source>
        <dbReference type="ARBA" id="ARBA00022989"/>
    </source>
</evidence>
<evidence type="ECO:0000313" key="13">
    <source>
        <dbReference type="EMBL" id="KAJ1998071.1"/>
    </source>
</evidence>
<evidence type="ECO:0000256" key="7">
    <source>
        <dbReference type="ARBA" id="ARBA00022824"/>
    </source>
</evidence>
<keyword evidence="5 13" id="KW-0808">Transferase</keyword>
<accession>A0A9W8EFQ2</accession>
<sequence length="153" mass="16568">MLSALCAPYTKVEESFYMQAIHDILKWGPVNSSFDHLSFPGAVPRSFVGPLLLAALSYPATLVVGAGGSGADGPRIQIVARLALGCLVAWANSKLRRQVGATFGGVAARWYAIFSMCQFHFTFWTSRMLGNTLALVPMLLAQTLWLRCLTADS</sequence>